<evidence type="ECO:0000256" key="4">
    <source>
        <dbReference type="ARBA" id="ARBA00022692"/>
    </source>
</evidence>
<evidence type="ECO:0000313" key="18">
    <source>
        <dbReference type="Proteomes" id="UP000671908"/>
    </source>
</evidence>
<dbReference type="GO" id="GO:0008360">
    <property type="term" value="P:regulation of cell shape"/>
    <property type="evidence" value="ECO:0007669"/>
    <property type="project" value="UniProtKB-KW"/>
</dbReference>
<dbReference type="GO" id="GO:0051301">
    <property type="term" value="P:cell division"/>
    <property type="evidence" value="ECO:0007669"/>
    <property type="project" value="UniProtKB-KW"/>
</dbReference>
<feature type="transmembrane region" description="Helical" evidence="16">
    <location>
        <begin position="346"/>
        <end position="369"/>
    </location>
</feature>
<evidence type="ECO:0000256" key="3">
    <source>
        <dbReference type="ARBA" id="ARBA00022679"/>
    </source>
</evidence>
<keyword evidence="8 16" id="KW-0472">Membrane</keyword>
<reference evidence="17 18" key="1">
    <citation type="journal article" date="2021" name="Microbiol. Resour. Announc.">
        <title>Complete Genome Sequences of Three Human Oral Treponema parvum Isolates.</title>
        <authorList>
            <person name="Zeng H."/>
            <person name="Watt R.M."/>
        </authorList>
    </citation>
    <scope>NUCLEOTIDE SEQUENCE [LARGE SCALE GENOMIC DNA]</scope>
    <source>
        <strain evidence="17 18">ATCC 700770</strain>
    </source>
</reference>
<dbReference type="Proteomes" id="UP000671908">
    <property type="component" value="Chromosome"/>
</dbReference>
<dbReference type="EMBL" id="CP054142">
    <property type="protein sequence ID" value="QTQ13726.1"/>
    <property type="molecule type" value="Genomic_DNA"/>
</dbReference>
<dbReference type="GO" id="GO:0008955">
    <property type="term" value="F:peptidoglycan glycosyltransferase activity"/>
    <property type="evidence" value="ECO:0007669"/>
    <property type="project" value="UniProtKB-EC"/>
</dbReference>
<evidence type="ECO:0000256" key="11">
    <source>
        <dbReference type="ARBA" id="ARBA00038053"/>
    </source>
</evidence>
<comment type="subcellular location">
    <subcellularLocation>
        <location evidence="1">Membrane</location>
        <topology evidence="1">Multi-pass membrane protein</topology>
    </subcellularLocation>
</comment>
<keyword evidence="5" id="KW-0133">Cell shape</keyword>
<keyword evidence="17" id="KW-0131">Cell cycle</keyword>
<keyword evidence="18" id="KW-1185">Reference proteome</keyword>
<dbReference type="KEGG" id="tpav:HRQ91_04220"/>
<dbReference type="PANTHER" id="PTHR30474:SF2">
    <property type="entry name" value="PEPTIDOGLYCAN GLYCOSYLTRANSFERASE FTSW-RELATED"/>
    <property type="match status" value="1"/>
</dbReference>
<feature type="transmembrane region" description="Helical" evidence="16">
    <location>
        <begin position="316"/>
        <end position="340"/>
    </location>
</feature>
<evidence type="ECO:0000313" key="17">
    <source>
        <dbReference type="EMBL" id="QTQ13726.1"/>
    </source>
</evidence>
<dbReference type="InterPro" id="IPR001182">
    <property type="entry name" value="FtsW/RodA"/>
</dbReference>
<evidence type="ECO:0000256" key="10">
    <source>
        <dbReference type="ARBA" id="ARBA00033270"/>
    </source>
</evidence>
<evidence type="ECO:0000256" key="9">
    <source>
        <dbReference type="ARBA" id="ARBA00032370"/>
    </source>
</evidence>
<comment type="catalytic activity">
    <reaction evidence="15">
        <text>[GlcNAc-(1-&gt;4)-Mur2Ac(oyl-L-Ala-gamma-D-Glu-L-Lys-D-Ala-D-Ala)](n)-di-trans,octa-cis-undecaprenyl diphosphate + beta-D-GlcNAc-(1-&gt;4)-Mur2Ac(oyl-L-Ala-gamma-D-Glu-L-Lys-D-Ala-D-Ala)-di-trans,octa-cis-undecaprenyl diphosphate = [GlcNAc-(1-&gt;4)-Mur2Ac(oyl-L-Ala-gamma-D-Glu-L-Lys-D-Ala-D-Ala)](n+1)-di-trans,octa-cis-undecaprenyl diphosphate + di-trans,octa-cis-undecaprenyl diphosphate + H(+)</text>
        <dbReference type="Rhea" id="RHEA:23708"/>
        <dbReference type="Rhea" id="RHEA-COMP:9602"/>
        <dbReference type="Rhea" id="RHEA-COMP:9603"/>
        <dbReference type="ChEBI" id="CHEBI:15378"/>
        <dbReference type="ChEBI" id="CHEBI:58405"/>
        <dbReference type="ChEBI" id="CHEBI:60033"/>
        <dbReference type="ChEBI" id="CHEBI:78435"/>
        <dbReference type="EC" id="2.4.99.28"/>
    </reaction>
</comment>
<dbReference type="GO" id="GO:0005886">
    <property type="term" value="C:plasma membrane"/>
    <property type="evidence" value="ECO:0007669"/>
    <property type="project" value="TreeGrafter"/>
</dbReference>
<accession>A0A975IE97</accession>
<evidence type="ECO:0000256" key="14">
    <source>
        <dbReference type="ARBA" id="ARBA00044770"/>
    </source>
</evidence>
<evidence type="ECO:0000256" key="15">
    <source>
        <dbReference type="ARBA" id="ARBA00049902"/>
    </source>
</evidence>
<evidence type="ECO:0000256" key="7">
    <source>
        <dbReference type="ARBA" id="ARBA00022989"/>
    </source>
</evidence>
<dbReference type="EC" id="2.4.99.28" evidence="14"/>
<feature type="transmembrane region" description="Helical" evidence="16">
    <location>
        <begin position="177"/>
        <end position="193"/>
    </location>
</feature>
<evidence type="ECO:0000256" key="8">
    <source>
        <dbReference type="ARBA" id="ARBA00023136"/>
    </source>
</evidence>
<keyword evidence="7 16" id="KW-1133">Transmembrane helix</keyword>
<keyword evidence="6" id="KW-0573">Peptidoglycan synthesis</keyword>
<feature type="transmembrane region" description="Helical" evidence="16">
    <location>
        <begin position="21"/>
        <end position="39"/>
    </location>
</feature>
<dbReference type="AlphaFoldDB" id="A0A975IE97"/>
<evidence type="ECO:0000256" key="5">
    <source>
        <dbReference type="ARBA" id="ARBA00022960"/>
    </source>
</evidence>
<evidence type="ECO:0000256" key="12">
    <source>
        <dbReference type="ARBA" id="ARBA00041185"/>
    </source>
</evidence>
<sequence>MNTYNFFAERPVSGYRQADKVFIFFVILMWGIGIATLLVCAENSAQRIFGDSLYFVKRQLVSSMIGFVLFALFAVVNIKTIRSLLPLMVLGTLILCMLTFFPGIGIEKKGAVRWVRLPGVSTFQPSELVKFTVILFLANLFDKQAQIPDLTKRSVFPAVIGLAVFVGIVFLQKDFSTGFFIFAIGIVLFFVSGAKLSWLIPFSFLAVPMAFLMISLEPYRMNRLIAFLKPTEDLQGINYQSFASRRSINAGGFWGQGIGAGLSKLNGIPEIQTDYIFAGWTEATGFLGVLIYMFLLVLFASRAYKIALSCKNRFAAIGAFGCATAIFVQSLLNCAVVSGVVPSTGITLPFFSSGGSSMMVTLAMCGFIVNASRTEFDTGLITENIHGVNDYE</sequence>
<evidence type="ECO:0000256" key="6">
    <source>
        <dbReference type="ARBA" id="ARBA00022984"/>
    </source>
</evidence>
<keyword evidence="3" id="KW-0808">Transferase</keyword>
<feature type="transmembrane region" description="Helical" evidence="16">
    <location>
        <begin position="85"/>
        <end position="106"/>
    </location>
</feature>
<keyword evidence="2" id="KW-0328">Glycosyltransferase</keyword>
<keyword evidence="17" id="KW-0132">Cell division</keyword>
<organism evidence="17 18">
    <name type="scientific">Treponema parvum</name>
    <dbReference type="NCBI Taxonomy" id="138851"/>
    <lineage>
        <taxon>Bacteria</taxon>
        <taxon>Pseudomonadati</taxon>
        <taxon>Spirochaetota</taxon>
        <taxon>Spirochaetia</taxon>
        <taxon>Spirochaetales</taxon>
        <taxon>Treponemataceae</taxon>
        <taxon>Treponema</taxon>
    </lineage>
</organism>
<gene>
    <name evidence="17" type="ORF">HRQ91_04220</name>
</gene>
<dbReference type="PANTHER" id="PTHR30474">
    <property type="entry name" value="CELL CYCLE PROTEIN"/>
    <property type="match status" value="1"/>
</dbReference>
<feature type="transmembrane region" description="Helical" evidence="16">
    <location>
        <begin position="283"/>
        <end position="304"/>
    </location>
</feature>
<feature type="transmembrane region" description="Helical" evidence="16">
    <location>
        <begin position="59"/>
        <end position="78"/>
    </location>
</feature>
<evidence type="ECO:0000256" key="1">
    <source>
        <dbReference type="ARBA" id="ARBA00004141"/>
    </source>
</evidence>
<dbReference type="Pfam" id="PF01098">
    <property type="entry name" value="FTSW_RODA_SPOVE"/>
    <property type="match status" value="1"/>
</dbReference>
<dbReference type="GO" id="GO:0009252">
    <property type="term" value="P:peptidoglycan biosynthetic process"/>
    <property type="evidence" value="ECO:0007669"/>
    <property type="project" value="UniProtKB-KW"/>
</dbReference>
<keyword evidence="4 16" id="KW-0812">Transmembrane</keyword>
<feature type="transmembrane region" description="Helical" evidence="16">
    <location>
        <begin position="154"/>
        <end position="171"/>
    </location>
</feature>
<proteinExistence type="inferred from homology"/>
<evidence type="ECO:0000256" key="16">
    <source>
        <dbReference type="SAM" id="Phobius"/>
    </source>
</evidence>
<protein>
    <recommendedName>
        <fullName evidence="12">Probable peptidoglycan glycosyltransferase FtsW</fullName>
        <ecNumber evidence="14">2.4.99.28</ecNumber>
    </recommendedName>
    <alternativeName>
        <fullName evidence="13">Cell division protein FtsW</fullName>
    </alternativeName>
    <alternativeName>
        <fullName evidence="10">Cell wall polymerase</fullName>
    </alternativeName>
    <alternativeName>
        <fullName evidence="9">Peptidoglycan polymerase</fullName>
    </alternativeName>
</protein>
<name>A0A975IE97_9SPIR</name>
<dbReference type="GO" id="GO:0015648">
    <property type="term" value="F:lipid-linked peptidoglycan transporter activity"/>
    <property type="evidence" value="ECO:0007669"/>
    <property type="project" value="TreeGrafter"/>
</dbReference>
<dbReference type="RefSeq" id="WP_210120408.1">
    <property type="nucleotide sequence ID" value="NZ_CP054142.1"/>
</dbReference>
<comment type="similarity">
    <text evidence="11">Belongs to the SEDS family. FtsW subfamily.</text>
</comment>
<evidence type="ECO:0000256" key="2">
    <source>
        <dbReference type="ARBA" id="ARBA00022676"/>
    </source>
</evidence>
<evidence type="ECO:0000256" key="13">
    <source>
        <dbReference type="ARBA" id="ARBA00041418"/>
    </source>
</evidence>
<dbReference type="GO" id="GO:0032153">
    <property type="term" value="C:cell division site"/>
    <property type="evidence" value="ECO:0007669"/>
    <property type="project" value="TreeGrafter"/>
</dbReference>